<feature type="compositionally biased region" description="Basic residues" evidence="1">
    <location>
        <begin position="227"/>
        <end position="251"/>
    </location>
</feature>
<feature type="compositionally biased region" description="Polar residues" evidence="1">
    <location>
        <begin position="9"/>
        <end position="20"/>
    </location>
</feature>
<name>A0ABN7S6D5_OIKDI</name>
<dbReference type="Proteomes" id="UP001158576">
    <property type="component" value="Chromosome XSR"/>
</dbReference>
<feature type="compositionally biased region" description="Low complexity" evidence="1">
    <location>
        <begin position="43"/>
        <end position="59"/>
    </location>
</feature>
<evidence type="ECO:0000256" key="1">
    <source>
        <dbReference type="SAM" id="MobiDB-lite"/>
    </source>
</evidence>
<sequence length="267" mass="29425">MAHIKPVIATSQTSSGQDDTMQGIAEIASSQSTLSSAETPTPSTENSSGKNSNSGPSTTPFGADNNNEKPKSRTTSSFKRTQKTAGGDEDGPKAAAFGDEQNGDDNNNRKAGFHRDEHFQRRLDFFKDKEHPWIFDREYTYKHEEGPNAGEKVDLAYFNAHQKFLEKKRAMNSAKGGGFQDVTKIGENSGASSEADVPSCGSDTEEDETDKEDAGEMGAPQNQLFPAKRKRRMKTPAIRNRRNPKPSRRRRKEDSGMKMEAMALLKS</sequence>
<protein>
    <submittedName>
        <fullName evidence="2">Oidioi.mRNA.OKI2018_I69.XSR.g13265.t1.cds</fullName>
    </submittedName>
</protein>
<feature type="region of interest" description="Disordered" evidence="1">
    <location>
        <begin position="170"/>
        <end position="267"/>
    </location>
</feature>
<dbReference type="EMBL" id="OU015569">
    <property type="protein sequence ID" value="CAG5094120.1"/>
    <property type="molecule type" value="Genomic_DNA"/>
</dbReference>
<evidence type="ECO:0000313" key="3">
    <source>
        <dbReference type="Proteomes" id="UP001158576"/>
    </source>
</evidence>
<feature type="compositionally biased region" description="Polar residues" evidence="1">
    <location>
        <begin position="28"/>
        <end position="42"/>
    </location>
</feature>
<reference evidence="2 3" key="1">
    <citation type="submission" date="2021-04" db="EMBL/GenBank/DDBJ databases">
        <authorList>
            <person name="Bliznina A."/>
        </authorList>
    </citation>
    <scope>NUCLEOTIDE SEQUENCE [LARGE SCALE GENOMIC DNA]</scope>
</reference>
<accession>A0ABN7S6D5</accession>
<proteinExistence type="predicted"/>
<feature type="region of interest" description="Disordered" evidence="1">
    <location>
        <begin position="1"/>
        <end position="116"/>
    </location>
</feature>
<feature type="compositionally biased region" description="Acidic residues" evidence="1">
    <location>
        <begin position="203"/>
        <end position="215"/>
    </location>
</feature>
<organism evidence="2 3">
    <name type="scientific">Oikopleura dioica</name>
    <name type="common">Tunicate</name>
    <dbReference type="NCBI Taxonomy" id="34765"/>
    <lineage>
        <taxon>Eukaryota</taxon>
        <taxon>Metazoa</taxon>
        <taxon>Chordata</taxon>
        <taxon>Tunicata</taxon>
        <taxon>Appendicularia</taxon>
        <taxon>Copelata</taxon>
        <taxon>Oikopleuridae</taxon>
        <taxon>Oikopleura</taxon>
    </lineage>
</organism>
<evidence type="ECO:0000313" key="2">
    <source>
        <dbReference type="EMBL" id="CAG5094120.1"/>
    </source>
</evidence>
<gene>
    <name evidence="2" type="ORF">OKIOD_LOCUS4823</name>
</gene>
<keyword evidence="3" id="KW-1185">Reference proteome</keyword>